<keyword evidence="1" id="KW-0812">Transmembrane</keyword>
<protein>
    <submittedName>
        <fullName evidence="2">Uncharacterized protein</fullName>
    </submittedName>
</protein>
<sequence length="42" mass="4514">MAQILAMSGFFDYMAITSGGLVTSISWLVLKRFALQTGTASE</sequence>
<dbReference type="AlphaFoldDB" id="A0A1A7GEX2"/>
<keyword evidence="1" id="KW-1133">Transmembrane helix</keyword>
<organism evidence="2">
    <name type="scientific">biofilter metagenome</name>
    <dbReference type="NCBI Taxonomy" id="1070537"/>
    <lineage>
        <taxon>unclassified sequences</taxon>
        <taxon>metagenomes</taxon>
        <taxon>ecological metagenomes</taxon>
    </lineage>
</organism>
<name>A0A1A7GEX2_9ZZZZ</name>
<evidence type="ECO:0000313" key="2">
    <source>
        <dbReference type="EMBL" id="CVK35559.1"/>
    </source>
</evidence>
<evidence type="ECO:0000256" key="1">
    <source>
        <dbReference type="SAM" id="Phobius"/>
    </source>
</evidence>
<dbReference type="EMBL" id="LT158604">
    <property type="protein sequence ID" value="CVK35559.1"/>
    <property type="molecule type" value="Genomic_DNA"/>
</dbReference>
<feature type="transmembrane region" description="Helical" evidence="1">
    <location>
        <begin position="13"/>
        <end position="30"/>
    </location>
</feature>
<reference evidence="2" key="1">
    <citation type="journal article" date="2016" name="Sci. Rep.">
        <title>Genomics of high molecular weight plasmids isolated from an on-farm biopurification system.</title>
        <authorList>
            <person name="Martini M.C."/>
            <person name="Wibberg D."/>
            <person name="Lozano M."/>
            <person name="Torres Tejerizo G."/>
            <person name="Albicoro F.J."/>
            <person name="Jaenicke S."/>
            <person name="van Elsas J.D."/>
            <person name="Petroni A."/>
            <person name="Garcillan-Barcia M.P."/>
            <person name="de la Cruz F."/>
            <person name="Schluter A."/>
            <person name="Puhler A."/>
            <person name="Pistorio M."/>
            <person name="Lagares A."/>
            <person name="Del Papa M.F."/>
        </authorList>
    </citation>
    <scope>NUCLEOTIDE SEQUENCE</scope>
    <source>
        <plasmid evidence="2">pMC4</plasmid>
    </source>
</reference>
<proteinExistence type="predicted"/>
<geneLocation type="plasmid" evidence="2">
    <name>pMC4</name>
</geneLocation>
<keyword evidence="1" id="KW-0472">Membrane</keyword>
<accession>A0A1A7GEX2</accession>
<keyword evidence="2" id="KW-0614">Plasmid</keyword>
<gene>
    <name evidence="2" type="ORF">MCM2015_pMC4_1</name>
</gene>